<keyword evidence="3" id="KW-1185">Reference proteome</keyword>
<protein>
    <submittedName>
        <fullName evidence="2">Uncharacterized protein</fullName>
    </submittedName>
</protein>
<dbReference type="Proteomes" id="UP000383932">
    <property type="component" value="Unassembled WGS sequence"/>
</dbReference>
<reference evidence="2 3" key="1">
    <citation type="journal article" date="2019" name="Fungal Biol. Biotechnol.">
        <title>Draft genome sequence of fastidious pathogen Ceratobasidium theobromae, which causes vascular-streak dieback in Theobroma cacao.</title>
        <authorList>
            <person name="Ali S.S."/>
            <person name="Asman A."/>
            <person name="Shao J."/>
            <person name="Firmansyah A.P."/>
            <person name="Susilo A.W."/>
            <person name="Rosmana A."/>
            <person name="McMahon P."/>
            <person name="Junaid M."/>
            <person name="Guest D."/>
            <person name="Kheng T.Y."/>
            <person name="Meinhardt L.W."/>
            <person name="Bailey B.A."/>
        </authorList>
    </citation>
    <scope>NUCLEOTIDE SEQUENCE [LARGE SCALE GENOMIC DNA]</scope>
    <source>
        <strain evidence="2 3">CT2</strain>
    </source>
</reference>
<sequence>MRSMLPHTIRISFPPPPVAASSLSGAPAVSALQAASYALRRGTARTVNHTFSSIDLFRFQALFVFQGLDISQPREPEIHPKDSGFAQHSSPPPQATVANSSK</sequence>
<gene>
    <name evidence="2" type="ORF">CTheo_15</name>
</gene>
<dbReference type="EMBL" id="SSOP01000001">
    <property type="protein sequence ID" value="KAB5596378.1"/>
    <property type="molecule type" value="Genomic_DNA"/>
</dbReference>
<dbReference type="AlphaFoldDB" id="A0A5N5QXG9"/>
<evidence type="ECO:0000313" key="3">
    <source>
        <dbReference type="Proteomes" id="UP000383932"/>
    </source>
</evidence>
<organism evidence="2 3">
    <name type="scientific">Ceratobasidium theobromae</name>
    <dbReference type="NCBI Taxonomy" id="1582974"/>
    <lineage>
        <taxon>Eukaryota</taxon>
        <taxon>Fungi</taxon>
        <taxon>Dikarya</taxon>
        <taxon>Basidiomycota</taxon>
        <taxon>Agaricomycotina</taxon>
        <taxon>Agaricomycetes</taxon>
        <taxon>Cantharellales</taxon>
        <taxon>Ceratobasidiaceae</taxon>
        <taxon>Ceratobasidium</taxon>
    </lineage>
</organism>
<feature type="region of interest" description="Disordered" evidence="1">
    <location>
        <begin position="73"/>
        <end position="102"/>
    </location>
</feature>
<evidence type="ECO:0000256" key="1">
    <source>
        <dbReference type="SAM" id="MobiDB-lite"/>
    </source>
</evidence>
<comment type="caution">
    <text evidence="2">The sequence shown here is derived from an EMBL/GenBank/DDBJ whole genome shotgun (WGS) entry which is preliminary data.</text>
</comment>
<accession>A0A5N5QXG9</accession>
<feature type="compositionally biased region" description="Basic and acidic residues" evidence="1">
    <location>
        <begin position="73"/>
        <end position="82"/>
    </location>
</feature>
<proteinExistence type="predicted"/>
<name>A0A5N5QXG9_9AGAM</name>
<evidence type="ECO:0000313" key="2">
    <source>
        <dbReference type="EMBL" id="KAB5596378.1"/>
    </source>
</evidence>